<dbReference type="SMART" id="SM00955">
    <property type="entry name" value="RNB"/>
    <property type="match status" value="1"/>
</dbReference>
<evidence type="ECO:0000256" key="5">
    <source>
        <dbReference type="ARBA" id="ARBA00016366"/>
    </source>
</evidence>
<keyword evidence="9" id="KW-0378">Hydrolase</keyword>
<evidence type="ECO:0000256" key="2">
    <source>
        <dbReference type="ARBA" id="ARBA00004123"/>
    </source>
</evidence>
<comment type="function">
    <text evidence="16">Catalytic component of the RNA exosome complex which has 3'-&gt;5' exoribonuclease activity and participates in a multitude of cellular RNA processing and degradation events. In the cytoplasm, the RNA exosome complex is involved in general mRNA turnover and specifically degrades inherently unstable mRNAs containing AU-rich elements (AREs) within their 3' untranslated regions, and in RNA surveillance pathways, preventing translation of aberrant mRNAs. It seems to be involved in degradation of histone mRNA.</text>
</comment>
<organism evidence="22 23">
    <name type="scientific">Oryctolagus cuniculus</name>
    <name type="common">Rabbit</name>
    <dbReference type="NCBI Taxonomy" id="9986"/>
    <lineage>
        <taxon>Eukaryota</taxon>
        <taxon>Metazoa</taxon>
        <taxon>Chordata</taxon>
        <taxon>Craniata</taxon>
        <taxon>Vertebrata</taxon>
        <taxon>Euteleostomi</taxon>
        <taxon>Mammalia</taxon>
        <taxon>Eutheria</taxon>
        <taxon>Euarchontoglires</taxon>
        <taxon>Glires</taxon>
        <taxon>Lagomorpha</taxon>
        <taxon>Leporidae</taxon>
        <taxon>Oryctolagus</taxon>
    </lineage>
</organism>
<sequence>MSDTDAGRWPRLIHSEEEAATAGSVSGALAEGRASNLGLVSACSPSSSGYWRTGEGNMLEKTERVITVNAVYRCPLRVVREHYLRPCVPCNSALCSQPEYCCNVGKLLPAEVTHYMVPDSSVFDYFEILEMPELKGVIWLQTVTDALHSKRGWRYCNKLRSLLKDPSHECVLFANEYHVSCYHAREKQTLKKDWEKRIIYAAALWYYKHCGEKIPIIIVADEDSTKRYKVKSKGVYVMTFKEYLNKFYSDLEAAHNSCDFIDEALYEEKLESLEASGINYNKYLPPDILEAGLKSGRYVEGILYVNKHTKMEAFVRVQDTDQSEEDYEILIDGINPRNRALHGDRVAVKMFPESLWKRRMGADHEGYSEYVPTGHVVGITQKHKRDYIVTFPSKEDILYYSRKTKKYLAVPWDYRIPRIRISRKQAEKYQFCRAIIHIDSWDTDSRYPDGHVVGTLGTGGDLEGEMKSLLMEHDISERPFSEAQMGELPVNTAEKPWSVDHEEQDRKDLRKTHLVFTIDPKGCEDVDDALSVRTLSSGNLELGVHIADVTYFVKPKSHLDKEARARYAMSVIWELDMTTYEIKKVWYGRSIIHSTYQLSYEAAQELLDGNLSITGNIEEFQDMEEKEKEDRLQELTWAIEKLADIASHFRAQRGLDGALDLDGIEISVLLDEEKNILDLVPRQQRRIHRMVAECMILANHWVARKIYESFPRQALLRRHPPPRQNLFSELKQSAKAGGFHIDTSSNRALALSLDNAYDVSDPMVNKLLRNMATLAMSNALYFSTGSCREREFHHYGLGLDKYTHFTSPIRRYADIIVHRLLIAAIAEDKTKTELNLLSDRCLEELCDHINERHRAAKLCQRQATELFQCHFFRDKDADRDERCVADGIIYAFRDTAVQLYIPRYGIKGTANLKTKDGCVLHFGANGEKIGWVPGALWRSHKQADCVTSSGQGVTFRIFEHVTVKISVQAQQYHPNSLRLEILSKKPYLDPEARHTPKSSPSPTRELVEENSKENIPEEYRQFQQTKGESLYTLLEEMKNLAIQDISNNL</sequence>
<evidence type="ECO:0000256" key="14">
    <source>
        <dbReference type="ARBA" id="ARBA00023242"/>
    </source>
</evidence>
<proteinExistence type="inferred from homology"/>
<dbReference type="FunCoup" id="G1SH20">
    <property type="interactions" value="43"/>
</dbReference>
<keyword evidence="6" id="KW-0963">Cytoplasm</keyword>
<keyword evidence="11" id="KW-0269">Exonuclease</keyword>
<evidence type="ECO:0000256" key="16">
    <source>
        <dbReference type="ARBA" id="ARBA00046171"/>
    </source>
</evidence>
<evidence type="ECO:0000313" key="23">
    <source>
        <dbReference type="Proteomes" id="UP000001811"/>
    </source>
</evidence>
<dbReference type="SMR" id="G1SH20"/>
<dbReference type="PANTHER" id="PTHR23355">
    <property type="entry name" value="RIBONUCLEASE"/>
    <property type="match status" value="1"/>
</dbReference>
<dbReference type="GO" id="GO:0005886">
    <property type="term" value="C:plasma membrane"/>
    <property type="evidence" value="ECO:0007669"/>
    <property type="project" value="Ensembl"/>
</dbReference>
<keyword evidence="12" id="KW-0460">Magnesium</keyword>
<evidence type="ECO:0000256" key="7">
    <source>
        <dbReference type="ARBA" id="ARBA00022552"/>
    </source>
</evidence>
<dbReference type="GO" id="GO:0000177">
    <property type="term" value="C:cytoplasmic exosome (RNase complex)"/>
    <property type="evidence" value="ECO:0007669"/>
    <property type="project" value="Ensembl"/>
</dbReference>
<evidence type="ECO:0000256" key="18">
    <source>
        <dbReference type="ARBA" id="ARBA00077930"/>
    </source>
</evidence>
<evidence type="ECO:0000259" key="21">
    <source>
        <dbReference type="SMART" id="SM00955"/>
    </source>
</evidence>
<dbReference type="Gene3D" id="2.40.50.140">
    <property type="entry name" value="Nucleic acid-binding proteins"/>
    <property type="match status" value="1"/>
</dbReference>
<dbReference type="GO" id="GO:0016075">
    <property type="term" value="P:rRNA catabolic process"/>
    <property type="evidence" value="ECO:0007669"/>
    <property type="project" value="Ensembl"/>
</dbReference>
<evidence type="ECO:0000256" key="1">
    <source>
        <dbReference type="ARBA" id="ARBA00001946"/>
    </source>
</evidence>
<dbReference type="GO" id="GO:0003723">
    <property type="term" value="F:RNA binding"/>
    <property type="evidence" value="ECO:0007669"/>
    <property type="project" value="UniProtKB-KW"/>
</dbReference>
<keyword evidence="8" id="KW-0540">Nuclease</keyword>
<evidence type="ECO:0000256" key="9">
    <source>
        <dbReference type="ARBA" id="ARBA00022801"/>
    </source>
</evidence>
<comment type="subunit">
    <text evidence="15">Component of the RNA exosome complex. The catalytically inactive RNA exosome core (Exo-9) complex is believed to associate with catalytic subunits EXOSC10, and DIS3 or DIS3L in cytoplasmic- and nuclear-specific RNA exosome complex forms.</text>
</comment>
<evidence type="ECO:0000256" key="12">
    <source>
        <dbReference type="ARBA" id="ARBA00022842"/>
    </source>
</evidence>
<name>G1SH20_RABIT</name>
<keyword evidence="23" id="KW-1185">Reference proteome</keyword>
<accession>G1SH20</accession>
<dbReference type="GO" id="GO:0019899">
    <property type="term" value="F:enzyme binding"/>
    <property type="evidence" value="ECO:0007669"/>
    <property type="project" value="Ensembl"/>
</dbReference>
<keyword evidence="7" id="KW-0698">rRNA processing</keyword>
<feature type="domain" description="RNB" evidence="21">
    <location>
        <begin position="506"/>
        <end position="827"/>
    </location>
</feature>
<evidence type="ECO:0000256" key="11">
    <source>
        <dbReference type="ARBA" id="ARBA00022839"/>
    </source>
</evidence>
<dbReference type="GeneTree" id="ENSGT00530000063106"/>
<gene>
    <name evidence="22" type="primary">DIS3L</name>
</gene>
<dbReference type="Gene3D" id="2.40.50.690">
    <property type="match status" value="1"/>
</dbReference>
<dbReference type="GO" id="GO:0000956">
    <property type="term" value="P:nuclear-transcribed mRNA catabolic process"/>
    <property type="evidence" value="ECO:0007669"/>
    <property type="project" value="UniProtKB-ARBA"/>
</dbReference>
<dbReference type="Gene3D" id="2.40.50.700">
    <property type="match status" value="1"/>
</dbReference>
<dbReference type="PANTHER" id="PTHR23355:SF30">
    <property type="entry name" value="DIS3-LIKE EXONUCLEASE 1"/>
    <property type="match status" value="1"/>
</dbReference>
<dbReference type="eggNOG" id="KOG2102">
    <property type="taxonomic scope" value="Eukaryota"/>
</dbReference>
<dbReference type="InterPro" id="IPR001900">
    <property type="entry name" value="RNase_II/R"/>
</dbReference>
<dbReference type="Pfam" id="PF17849">
    <property type="entry name" value="OB_Dis3"/>
    <property type="match status" value="1"/>
</dbReference>
<evidence type="ECO:0000256" key="8">
    <source>
        <dbReference type="ARBA" id="ARBA00022722"/>
    </source>
</evidence>
<evidence type="ECO:0000256" key="17">
    <source>
        <dbReference type="ARBA" id="ARBA00077221"/>
    </source>
</evidence>
<keyword evidence="10" id="KW-0271">Exosome</keyword>
<evidence type="ECO:0000256" key="20">
    <source>
        <dbReference type="SAM" id="MobiDB-lite"/>
    </source>
</evidence>
<dbReference type="GO" id="GO:0008859">
    <property type="term" value="F:exoribonuclease II activity"/>
    <property type="evidence" value="ECO:0007669"/>
    <property type="project" value="Ensembl"/>
</dbReference>
<evidence type="ECO:0000256" key="3">
    <source>
        <dbReference type="ARBA" id="ARBA00004496"/>
    </source>
</evidence>
<dbReference type="CDD" id="cd09862">
    <property type="entry name" value="PIN_Rrp44-like"/>
    <property type="match status" value="1"/>
</dbReference>
<keyword evidence="13" id="KW-0694">RNA-binding</keyword>
<dbReference type="InterPro" id="IPR050180">
    <property type="entry name" value="RNR_Ribonuclease"/>
</dbReference>
<dbReference type="EMBL" id="AAGW02025158">
    <property type="status" value="NOT_ANNOTATED_CDS"/>
    <property type="molecule type" value="Genomic_DNA"/>
</dbReference>
<comment type="subcellular location">
    <subcellularLocation>
        <location evidence="3">Cytoplasm</location>
    </subcellularLocation>
    <subcellularLocation>
        <location evidence="2">Nucleus</location>
    </subcellularLocation>
</comment>
<dbReference type="InterPro" id="IPR041505">
    <property type="entry name" value="Dis3_CSD2"/>
</dbReference>
<dbReference type="GO" id="GO:0005813">
    <property type="term" value="C:centrosome"/>
    <property type="evidence" value="ECO:0007669"/>
    <property type="project" value="Ensembl"/>
</dbReference>
<dbReference type="InterPro" id="IPR012340">
    <property type="entry name" value="NA-bd_OB-fold"/>
</dbReference>
<dbReference type="AlphaFoldDB" id="G1SH20"/>
<dbReference type="Proteomes" id="UP000001811">
    <property type="component" value="Chromosome 17"/>
</dbReference>
<evidence type="ECO:0000256" key="19">
    <source>
        <dbReference type="RuleBase" id="RU003901"/>
    </source>
</evidence>
<evidence type="ECO:0000313" key="22">
    <source>
        <dbReference type="Ensembl" id="ENSOCUP00000001904.3"/>
    </source>
</evidence>
<dbReference type="Bgee" id="ENSOCUG00000002206">
    <property type="expression patterns" value="Expressed in autopod skin and 15 other cell types or tissues"/>
</dbReference>
<dbReference type="GO" id="GO:0005829">
    <property type="term" value="C:cytosol"/>
    <property type="evidence" value="ECO:0007669"/>
    <property type="project" value="Ensembl"/>
</dbReference>
<feature type="compositionally biased region" description="Basic and acidic residues" evidence="20">
    <location>
        <begin position="1005"/>
        <end position="1015"/>
    </location>
</feature>
<evidence type="ECO:0000256" key="10">
    <source>
        <dbReference type="ARBA" id="ARBA00022835"/>
    </source>
</evidence>
<dbReference type="Pfam" id="PF00773">
    <property type="entry name" value="RNB"/>
    <property type="match status" value="1"/>
</dbReference>
<protein>
    <recommendedName>
        <fullName evidence="5">DIS3-like exonuclease 1</fullName>
    </recommendedName>
    <alternativeName>
        <fullName evidence="17">Protein DIS3 homolog</fullName>
    </alternativeName>
    <alternativeName>
        <fullName evidence="18">Ribosomal RNA-processing protein 44</fullName>
    </alternativeName>
</protein>
<dbReference type="EMBL" id="AAGW02025159">
    <property type="status" value="NOT_ANNOTATED_CDS"/>
    <property type="molecule type" value="Genomic_DNA"/>
</dbReference>
<dbReference type="STRING" id="9986.ENSOCUP00000001904"/>
<comment type="cofactor">
    <cofactor evidence="1">
        <name>Mg(2+)</name>
        <dbReference type="ChEBI" id="CHEBI:18420"/>
    </cofactor>
</comment>
<dbReference type="SUPFAM" id="SSF50249">
    <property type="entry name" value="Nucleic acid-binding proteins"/>
    <property type="match status" value="2"/>
</dbReference>
<comment type="similarity">
    <text evidence="4 19">Belongs to the RNR ribonuclease family.</text>
</comment>
<dbReference type="PROSITE" id="PS01175">
    <property type="entry name" value="RIBONUCLEASE_II"/>
    <property type="match status" value="1"/>
</dbReference>
<dbReference type="InterPro" id="IPR022966">
    <property type="entry name" value="RNase_II/R_CS"/>
</dbReference>
<dbReference type="HOGENOM" id="CLU_002333_5_0_1"/>
<dbReference type="GO" id="GO:0036064">
    <property type="term" value="C:ciliary basal body"/>
    <property type="evidence" value="ECO:0007669"/>
    <property type="project" value="Ensembl"/>
</dbReference>
<keyword evidence="14" id="KW-0539">Nucleus</keyword>
<feature type="region of interest" description="Disordered" evidence="20">
    <location>
        <begin position="989"/>
        <end position="1015"/>
    </location>
</feature>
<dbReference type="FunFam" id="3.40.50.1010:FF:000021">
    <property type="entry name" value="DIS3-like exonuclease 1 isoform X1"/>
    <property type="match status" value="1"/>
</dbReference>
<dbReference type="InParanoid" id="G1SH20"/>
<evidence type="ECO:0000256" key="4">
    <source>
        <dbReference type="ARBA" id="ARBA00005785"/>
    </source>
</evidence>
<evidence type="ECO:0000256" key="6">
    <source>
        <dbReference type="ARBA" id="ARBA00022490"/>
    </source>
</evidence>
<reference evidence="22" key="3">
    <citation type="submission" date="2025-09" db="UniProtKB">
        <authorList>
            <consortium name="Ensembl"/>
        </authorList>
    </citation>
    <scope>IDENTIFICATION</scope>
    <source>
        <strain evidence="22">Thorbecke</strain>
    </source>
</reference>
<dbReference type="GO" id="GO:0000176">
    <property type="term" value="C:nuclear exosome (RNase complex)"/>
    <property type="evidence" value="ECO:0007669"/>
    <property type="project" value="UniProtKB-ARBA"/>
</dbReference>
<dbReference type="Ensembl" id="ENSOCUT00000002207.3">
    <property type="protein sequence ID" value="ENSOCUP00000001904.3"/>
    <property type="gene ID" value="ENSOCUG00000002206.3"/>
</dbReference>
<reference evidence="22 23" key="1">
    <citation type="journal article" date="2011" name="Nature">
        <title>A high-resolution map of human evolutionary constraint using 29 mammals.</title>
        <authorList>
            <person name="Lindblad-Toh K."/>
            <person name="Garber M."/>
            <person name="Zuk O."/>
            <person name="Lin M.F."/>
            <person name="Parker B.J."/>
            <person name="Washietl S."/>
            <person name="Kheradpour P."/>
            <person name="Ernst J."/>
            <person name="Jordan G."/>
            <person name="Mauceli E."/>
            <person name="Ward L.D."/>
            <person name="Lowe C.B."/>
            <person name="Holloway A.K."/>
            <person name="Clamp M."/>
            <person name="Gnerre S."/>
            <person name="Alfoldi J."/>
            <person name="Beal K."/>
            <person name="Chang J."/>
            <person name="Clawson H."/>
            <person name="Cuff J."/>
            <person name="Di Palma F."/>
            <person name="Fitzgerald S."/>
            <person name="Flicek P."/>
            <person name="Guttman M."/>
            <person name="Hubisz M.J."/>
            <person name="Jaffe D.B."/>
            <person name="Jungreis I."/>
            <person name="Kent W.J."/>
            <person name="Kostka D."/>
            <person name="Lara M."/>
            <person name="Martins A.L."/>
            <person name="Massingham T."/>
            <person name="Moltke I."/>
            <person name="Raney B.J."/>
            <person name="Rasmussen M.D."/>
            <person name="Robinson J."/>
            <person name="Stark A."/>
            <person name="Vilella A.J."/>
            <person name="Wen J."/>
            <person name="Xie X."/>
            <person name="Zody M.C."/>
            <person name="Baldwin J."/>
            <person name="Bloom T."/>
            <person name="Chin C.W."/>
            <person name="Heiman D."/>
            <person name="Nicol R."/>
            <person name="Nusbaum C."/>
            <person name="Young S."/>
            <person name="Wilkinson J."/>
            <person name="Worley K.C."/>
            <person name="Kovar C.L."/>
            <person name="Muzny D.M."/>
            <person name="Gibbs R.A."/>
            <person name="Cree A."/>
            <person name="Dihn H.H."/>
            <person name="Fowler G."/>
            <person name="Jhangiani S."/>
            <person name="Joshi V."/>
            <person name="Lee S."/>
            <person name="Lewis L.R."/>
            <person name="Nazareth L.V."/>
            <person name="Okwuonu G."/>
            <person name="Santibanez J."/>
            <person name="Warren W.C."/>
            <person name="Mardis E.R."/>
            <person name="Weinstock G.M."/>
            <person name="Wilson R.K."/>
            <person name="Delehaunty K."/>
            <person name="Dooling D."/>
            <person name="Fronik C."/>
            <person name="Fulton L."/>
            <person name="Fulton B."/>
            <person name="Graves T."/>
            <person name="Minx P."/>
            <person name="Sodergren E."/>
            <person name="Birney E."/>
            <person name="Margulies E.H."/>
            <person name="Herrero J."/>
            <person name="Green E.D."/>
            <person name="Haussler D."/>
            <person name="Siepel A."/>
            <person name="Goldman N."/>
            <person name="Pollard K.S."/>
            <person name="Pedersen J.S."/>
            <person name="Lander E.S."/>
            <person name="Kellis M."/>
        </authorList>
    </citation>
    <scope>NUCLEOTIDE SEQUENCE [LARGE SCALE GENOMIC DNA]</scope>
    <source>
        <strain evidence="22 23">Thorbecke inbred</strain>
    </source>
</reference>
<dbReference type="FunFam" id="2.40.50.700:FF:000001">
    <property type="entry name" value="Exosome complex exonuclease exoribonuclease (Rrp44)"/>
    <property type="match status" value="1"/>
</dbReference>
<evidence type="ECO:0000256" key="15">
    <source>
        <dbReference type="ARBA" id="ARBA00026010"/>
    </source>
</evidence>
<reference evidence="22" key="2">
    <citation type="submission" date="2025-08" db="UniProtKB">
        <authorList>
            <consortium name="Ensembl"/>
        </authorList>
    </citation>
    <scope>IDENTIFICATION</scope>
    <source>
        <strain evidence="22">Thorbecke</strain>
    </source>
</reference>
<dbReference type="GO" id="GO:0006364">
    <property type="term" value="P:rRNA processing"/>
    <property type="evidence" value="ECO:0007669"/>
    <property type="project" value="UniProtKB-KW"/>
</dbReference>
<dbReference type="Gene3D" id="3.40.50.1010">
    <property type="entry name" value="5'-nuclease"/>
    <property type="match status" value="1"/>
</dbReference>
<evidence type="ECO:0000256" key="13">
    <source>
        <dbReference type="ARBA" id="ARBA00022884"/>
    </source>
</evidence>